<sequence>MADRPNRSRPFHLRLPFWANSTLPPPRQQPLTQTPASTPLPPDQPQSPSQTPSKSPPASAIQAARPKPSQSPPGDRKEQQSSPSRLQVQSPMVARKASHPSQPSTLDSKEQPAIQNASRSPSKRASQPQPVAIQESSQLPSQPLPPSPQPKSPTGSISHSNQSNLLPRESQPVVQTKSPTQPQPELQTQTISQTQEMNPIQPAYMPQNNQPTRDLASKQNSVSSLAKDFPAEIDATPSPYPSTSEKEPKETEEAKPRKFPESKLDMQPSKLLKSEENSEIDSKEQPKTKAEANQEKNPTENLKPGRHAKGLNEDKSKIKSEKRTQEPQAEASDEPEKRMEAKLSSIASDTKPTRSSLKAGDIIEEHRSSKPEHSRKQENVAGYKPTQDGSSRKEHKIGISTMSYASFFSGERAPFEREIKEGLSRVVQNSSIGHSKRIGNGQAVSMITLAGENNGASMVIGSATHVHRGFKHDKRDIEASSDNVKGRWNPRGNENSAITASINSNVQSINNSTVHDSTCNARDPGIHMKLSSKKLEAANLRGQIEPLEPQKTAPSITPDQKPSHKPRIRRRCLRPLFMESSESDPENPQKPQRHGCCFNRKEKKKGKGDLDGISTTNSNAKARQVGEGTRGA</sequence>
<dbReference type="PANTHER" id="PTHR33472:SF24">
    <property type="entry name" value="VEGETATIVE CELL WALL PROTEIN GP1-LIKE"/>
    <property type="match status" value="1"/>
</dbReference>
<comment type="caution">
    <text evidence="2">The sequence shown here is derived from an EMBL/GenBank/DDBJ whole genome shotgun (WGS) entry which is preliminary data.</text>
</comment>
<feature type="compositionally biased region" description="Basic residues" evidence="1">
    <location>
        <begin position="563"/>
        <end position="573"/>
    </location>
</feature>
<feature type="compositionally biased region" description="Basic and acidic residues" evidence="1">
    <location>
        <begin position="272"/>
        <end position="298"/>
    </location>
</feature>
<feature type="compositionally biased region" description="Polar residues" evidence="1">
    <location>
        <begin position="206"/>
        <end position="224"/>
    </location>
</feature>
<feature type="compositionally biased region" description="Basic and acidic residues" evidence="1">
    <location>
        <begin position="244"/>
        <end position="264"/>
    </location>
</feature>
<feature type="compositionally biased region" description="Low complexity" evidence="1">
    <location>
        <begin position="46"/>
        <end position="59"/>
    </location>
</feature>
<gene>
    <name evidence="2" type="ORF">COCNU_06G006720</name>
</gene>
<feature type="compositionally biased region" description="Basic and acidic residues" evidence="1">
    <location>
        <begin position="310"/>
        <end position="325"/>
    </location>
</feature>
<dbReference type="EMBL" id="CM017877">
    <property type="protein sequence ID" value="KAG1346843.1"/>
    <property type="molecule type" value="Genomic_DNA"/>
</dbReference>
<evidence type="ECO:0000313" key="3">
    <source>
        <dbReference type="Proteomes" id="UP000797356"/>
    </source>
</evidence>
<feature type="compositionally biased region" description="Pro residues" evidence="1">
    <location>
        <begin position="142"/>
        <end position="151"/>
    </location>
</feature>
<feature type="compositionally biased region" description="Low complexity" evidence="1">
    <location>
        <begin position="179"/>
        <end position="190"/>
    </location>
</feature>
<evidence type="ECO:0000313" key="2">
    <source>
        <dbReference type="EMBL" id="KAG1346843.1"/>
    </source>
</evidence>
<accession>A0A8K0IAL1</accession>
<feature type="compositionally biased region" description="Polar residues" evidence="1">
    <location>
        <begin position="113"/>
        <end position="129"/>
    </location>
</feature>
<organism evidence="2 3">
    <name type="scientific">Cocos nucifera</name>
    <name type="common">Coconut palm</name>
    <dbReference type="NCBI Taxonomy" id="13894"/>
    <lineage>
        <taxon>Eukaryota</taxon>
        <taxon>Viridiplantae</taxon>
        <taxon>Streptophyta</taxon>
        <taxon>Embryophyta</taxon>
        <taxon>Tracheophyta</taxon>
        <taxon>Spermatophyta</taxon>
        <taxon>Magnoliopsida</taxon>
        <taxon>Liliopsida</taxon>
        <taxon>Arecaceae</taxon>
        <taxon>Arecoideae</taxon>
        <taxon>Cocoseae</taxon>
        <taxon>Attaleinae</taxon>
        <taxon>Cocos</taxon>
    </lineage>
</organism>
<reference evidence="2" key="1">
    <citation type="journal article" date="2017" name="Gigascience">
        <title>The genome draft of coconut (Cocos nucifera).</title>
        <authorList>
            <person name="Xiao Y."/>
            <person name="Xu P."/>
            <person name="Fan H."/>
            <person name="Baudouin L."/>
            <person name="Xia W."/>
            <person name="Bocs S."/>
            <person name="Xu J."/>
            <person name="Li Q."/>
            <person name="Guo A."/>
            <person name="Zhou L."/>
            <person name="Li J."/>
            <person name="Wu Y."/>
            <person name="Ma Z."/>
            <person name="Armero A."/>
            <person name="Issali A.E."/>
            <person name="Liu N."/>
            <person name="Peng M."/>
            <person name="Yang Y."/>
        </authorList>
    </citation>
    <scope>NUCLEOTIDE SEQUENCE</scope>
    <source>
        <tissue evidence="2">Spear leaf of Hainan Tall coconut</tissue>
    </source>
</reference>
<dbReference type="PANTHER" id="PTHR33472">
    <property type="entry name" value="OS01G0106600 PROTEIN"/>
    <property type="match status" value="1"/>
</dbReference>
<dbReference type="Proteomes" id="UP000797356">
    <property type="component" value="Chromosome 6"/>
</dbReference>
<feature type="compositionally biased region" description="Basic and acidic residues" evidence="1">
    <location>
        <begin position="361"/>
        <end position="378"/>
    </location>
</feature>
<dbReference type="OrthoDB" id="1709592at2759"/>
<feature type="compositionally biased region" description="Polar residues" evidence="1">
    <location>
        <begin position="80"/>
        <end position="90"/>
    </location>
</feature>
<feature type="compositionally biased region" description="Polar residues" evidence="1">
    <location>
        <begin position="154"/>
        <end position="165"/>
    </location>
</feature>
<keyword evidence="3" id="KW-1185">Reference proteome</keyword>
<proteinExistence type="predicted"/>
<dbReference type="AlphaFoldDB" id="A0A8K0IAL1"/>
<evidence type="ECO:0000256" key="1">
    <source>
        <dbReference type="SAM" id="MobiDB-lite"/>
    </source>
</evidence>
<reference evidence="2" key="2">
    <citation type="submission" date="2019-07" db="EMBL/GenBank/DDBJ databases">
        <authorList>
            <person name="Yang Y."/>
            <person name="Bocs S."/>
            <person name="Baudouin L."/>
        </authorList>
    </citation>
    <scope>NUCLEOTIDE SEQUENCE</scope>
    <source>
        <tissue evidence="2">Spear leaf of Hainan Tall coconut</tissue>
    </source>
</reference>
<feature type="compositionally biased region" description="Polar residues" evidence="1">
    <location>
        <begin position="345"/>
        <end position="356"/>
    </location>
</feature>
<protein>
    <submittedName>
        <fullName evidence="2">Muscle M-line assembly protein unc-89-like</fullName>
    </submittedName>
</protein>
<feature type="region of interest" description="Disordered" evidence="1">
    <location>
        <begin position="1"/>
        <end position="394"/>
    </location>
</feature>
<feature type="region of interest" description="Disordered" evidence="1">
    <location>
        <begin position="543"/>
        <end position="632"/>
    </location>
</feature>
<name>A0A8K0IAL1_COCNU</name>